<dbReference type="InterPro" id="IPR017871">
    <property type="entry name" value="ABC_transporter-like_CS"/>
</dbReference>
<dbReference type="InterPro" id="IPR003439">
    <property type="entry name" value="ABC_transporter-like_ATP-bd"/>
</dbReference>
<sequence>MSFELKPGETVALVGPSGGGKSTVISLLERFYDPKSGVISIGRTNLAELDLFWLRRKIALVSQDPVLFATTIAANIAYGCEATQEEIEKAAEQANAHNFIASFEEGYQTQVGERGVKLSGGQKQRVAIARALLMNPDVLLLDEATSALDAESEHFVKEAIDRAMVNRTVLVIAHRLSTVRNADQVLVIDKGHIVERGTHETMLAKAGVYKKLVLRQLSVSQHENLSAGDLDPNLLESEQPSVEGVEEP</sequence>
<comment type="caution">
    <text evidence="10">The sequence shown here is derived from an EMBL/GenBank/DDBJ whole genome shotgun (WGS) entry which is preliminary data.</text>
</comment>
<keyword evidence="6" id="KW-1133">Transmembrane helix</keyword>
<dbReference type="AlphaFoldDB" id="A0AAD9UTV7"/>
<dbReference type="GO" id="GO:0042626">
    <property type="term" value="F:ATPase-coupled transmembrane transporter activity"/>
    <property type="evidence" value="ECO:0007669"/>
    <property type="project" value="TreeGrafter"/>
</dbReference>
<keyword evidence="11" id="KW-1185">Reference proteome</keyword>
<dbReference type="GO" id="GO:0005524">
    <property type="term" value="F:ATP binding"/>
    <property type="evidence" value="ECO:0007669"/>
    <property type="project" value="UniProtKB-KW"/>
</dbReference>
<reference evidence="10" key="1">
    <citation type="journal article" date="2023" name="G3 (Bethesda)">
        <title>Whole genome assembly and annotation of the endangered Caribbean coral Acropora cervicornis.</title>
        <authorList>
            <person name="Selwyn J.D."/>
            <person name="Vollmer S.V."/>
        </authorList>
    </citation>
    <scope>NUCLEOTIDE SEQUENCE</scope>
    <source>
        <strain evidence="10">K2</strain>
    </source>
</reference>
<evidence type="ECO:0000313" key="10">
    <source>
        <dbReference type="EMBL" id="KAK2549766.1"/>
    </source>
</evidence>
<dbReference type="Gene3D" id="3.40.50.300">
    <property type="entry name" value="P-loop containing nucleotide triphosphate hydrolases"/>
    <property type="match status" value="1"/>
</dbReference>
<evidence type="ECO:0000313" key="11">
    <source>
        <dbReference type="Proteomes" id="UP001249851"/>
    </source>
</evidence>
<reference evidence="10" key="2">
    <citation type="journal article" date="2023" name="Science">
        <title>Genomic signatures of disease resistance in endangered staghorn corals.</title>
        <authorList>
            <person name="Vollmer S.V."/>
            <person name="Selwyn J.D."/>
            <person name="Despard B.A."/>
            <person name="Roesel C.L."/>
        </authorList>
    </citation>
    <scope>NUCLEOTIDE SEQUENCE</scope>
    <source>
        <strain evidence="10">K2</strain>
    </source>
</reference>
<evidence type="ECO:0000256" key="2">
    <source>
        <dbReference type="ARBA" id="ARBA00022448"/>
    </source>
</evidence>
<evidence type="ECO:0000256" key="4">
    <source>
        <dbReference type="ARBA" id="ARBA00022741"/>
    </source>
</evidence>
<protein>
    <submittedName>
        <fullName evidence="10">ABC transporter B family member 25</fullName>
    </submittedName>
</protein>
<dbReference type="GO" id="GO:0016887">
    <property type="term" value="F:ATP hydrolysis activity"/>
    <property type="evidence" value="ECO:0007669"/>
    <property type="project" value="InterPro"/>
</dbReference>
<dbReference type="InterPro" id="IPR003593">
    <property type="entry name" value="AAA+_ATPase"/>
</dbReference>
<evidence type="ECO:0000256" key="1">
    <source>
        <dbReference type="ARBA" id="ARBA00004448"/>
    </source>
</evidence>
<dbReference type="PROSITE" id="PS00211">
    <property type="entry name" value="ABC_TRANSPORTER_1"/>
    <property type="match status" value="1"/>
</dbReference>
<accession>A0AAD9UTV7</accession>
<keyword evidence="3" id="KW-0812">Transmembrane</keyword>
<dbReference type="SMART" id="SM00382">
    <property type="entry name" value="AAA"/>
    <property type="match status" value="1"/>
</dbReference>
<keyword evidence="5" id="KW-0067">ATP-binding</keyword>
<evidence type="ECO:0000256" key="5">
    <source>
        <dbReference type="ARBA" id="ARBA00022840"/>
    </source>
</evidence>
<evidence type="ECO:0000256" key="7">
    <source>
        <dbReference type="ARBA" id="ARBA00023136"/>
    </source>
</evidence>
<comment type="subcellular location">
    <subcellularLocation>
        <location evidence="1">Mitochondrion inner membrane</location>
        <topology evidence="1">Multi-pass membrane protein</topology>
    </subcellularLocation>
</comment>
<dbReference type="InterPro" id="IPR027417">
    <property type="entry name" value="P-loop_NTPase"/>
</dbReference>
<dbReference type="PANTHER" id="PTHR24221:SF638">
    <property type="entry name" value="ABC TRANSPORTER B FAMILY MEMBER 1"/>
    <property type="match status" value="1"/>
</dbReference>
<dbReference type="Pfam" id="PF00005">
    <property type="entry name" value="ABC_tran"/>
    <property type="match status" value="1"/>
</dbReference>
<evidence type="ECO:0000256" key="6">
    <source>
        <dbReference type="ARBA" id="ARBA00022989"/>
    </source>
</evidence>
<name>A0AAD9UTV7_ACRCE</name>
<organism evidence="10 11">
    <name type="scientific">Acropora cervicornis</name>
    <name type="common">Staghorn coral</name>
    <dbReference type="NCBI Taxonomy" id="6130"/>
    <lineage>
        <taxon>Eukaryota</taxon>
        <taxon>Metazoa</taxon>
        <taxon>Cnidaria</taxon>
        <taxon>Anthozoa</taxon>
        <taxon>Hexacorallia</taxon>
        <taxon>Scleractinia</taxon>
        <taxon>Astrocoeniina</taxon>
        <taxon>Acroporidae</taxon>
        <taxon>Acropora</taxon>
    </lineage>
</organism>
<dbReference type="PROSITE" id="PS50893">
    <property type="entry name" value="ABC_TRANSPORTER_2"/>
    <property type="match status" value="1"/>
</dbReference>
<keyword evidence="2" id="KW-0813">Transport</keyword>
<proteinExistence type="predicted"/>
<evidence type="ECO:0000256" key="8">
    <source>
        <dbReference type="SAM" id="MobiDB-lite"/>
    </source>
</evidence>
<evidence type="ECO:0000256" key="3">
    <source>
        <dbReference type="ARBA" id="ARBA00022692"/>
    </source>
</evidence>
<dbReference type="SUPFAM" id="SSF52540">
    <property type="entry name" value="P-loop containing nucleoside triphosphate hydrolases"/>
    <property type="match status" value="1"/>
</dbReference>
<dbReference type="Proteomes" id="UP001249851">
    <property type="component" value="Unassembled WGS sequence"/>
</dbReference>
<keyword evidence="7" id="KW-0472">Membrane</keyword>
<dbReference type="InterPro" id="IPR039421">
    <property type="entry name" value="Type_1_exporter"/>
</dbReference>
<dbReference type="EMBL" id="JARQWQ010000121">
    <property type="protein sequence ID" value="KAK2549766.1"/>
    <property type="molecule type" value="Genomic_DNA"/>
</dbReference>
<gene>
    <name evidence="10" type="ORF">P5673_029744</name>
</gene>
<feature type="domain" description="ABC transporter" evidence="9">
    <location>
        <begin position="1"/>
        <end position="215"/>
    </location>
</feature>
<keyword evidence="4" id="KW-0547">Nucleotide-binding</keyword>
<dbReference type="FunFam" id="3.40.50.300:FF:000403">
    <property type="entry name" value="ATP-binding cassette sub-family B member 8, mitochondrial"/>
    <property type="match status" value="1"/>
</dbReference>
<dbReference type="PANTHER" id="PTHR24221">
    <property type="entry name" value="ATP-BINDING CASSETTE SUB-FAMILY B"/>
    <property type="match status" value="1"/>
</dbReference>
<evidence type="ECO:0000259" key="9">
    <source>
        <dbReference type="PROSITE" id="PS50893"/>
    </source>
</evidence>
<dbReference type="GO" id="GO:0005743">
    <property type="term" value="C:mitochondrial inner membrane"/>
    <property type="evidence" value="ECO:0007669"/>
    <property type="project" value="UniProtKB-SubCell"/>
</dbReference>
<feature type="region of interest" description="Disordered" evidence="8">
    <location>
        <begin position="228"/>
        <end position="248"/>
    </location>
</feature>